<reference evidence="1" key="1">
    <citation type="journal article" date="2020" name="Stud. Mycol.">
        <title>101 Dothideomycetes genomes: a test case for predicting lifestyles and emergence of pathogens.</title>
        <authorList>
            <person name="Haridas S."/>
            <person name="Albert R."/>
            <person name="Binder M."/>
            <person name="Bloem J."/>
            <person name="Labutti K."/>
            <person name="Salamov A."/>
            <person name="Andreopoulos B."/>
            <person name="Baker S."/>
            <person name="Barry K."/>
            <person name="Bills G."/>
            <person name="Bluhm B."/>
            <person name="Cannon C."/>
            <person name="Castanera R."/>
            <person name="Culley D."/>
            <person name="Daum C."/>
            <person name="Ezra D."/>
            <person name="Gonzalez J."/>
            <person name="Henrissat B."/>
            <person name="Kuo A."/>
            <person name="Liang C."/>
            <person name="Lipzen A."/>
            <person name="Lutzoni F."/>
            <person name="Magnuson J."/>
            <person name="Mondo S."/>
            <person name="Nolan M."/>
            <person name="Ohm R."/>
            <person name="Pangilinan J."/>
            <person name="Park H.-J."/>
            <person name="Ramirez L."/>
            <person name="Alfaro M."/>
            <person name="Sun H."/>
            <person name="Tritt A."/>
            <person name="Yoshinaga Y."/>
            <person name="Zwiers L.-H."/>
            <person name="Turgeon B."/>
            <person name="Goodwin S."/>
            <person name="Spatafora J."/>
            <person name="Crous P."/>
            <person name="Grigoriev I."/>
        </authorList>
    </citation>
    <scope>NUCLEOTIDE SEQUENCE</scope>
    <source>
        <strain evidence="1">CBS 122367</strain>
    </source>
</reference>
<evidence type="ECO:0000313" key="2">
    <source>
        <dbReference type="Proteomes" id="UP000799291"/>
    </source>
</evidence>
<sequence>MCQWCLFPPRCKVTFELVDGASTTFALGDETNGFPMEIWQNGYMGTFEQSFTFARDLRCLHRWVALHRNIGLPRRCQLTGLGRRAAYWRGEPTCLWEHTRFPTSLPATKLSGPSLEQTGDLRCNHVGGVLSAAKLARASPCIIADAHSTNTPKPILRHPHTSKRLRPSVQRQEGEVAVRLDAACGTLEEPMWHEDLRCATVIIDFWYIQWPGTRMRRPIILPSPYWMAVRAGDYAR</sequence>
<evidence type="ECO:0000313" key="1">
    <source>
        <dbReference type="EMBL" id="KAF2685640.1"/>
    </source>
</evidence>
<dbReference type="EMBL" id="MU005578">
    <property type="protein sequence ID" value="KAF2685640.1"/>
    <property type="molecule type" value="Genomic_DNA"/>
</dbReference>
<name>A0A6G1J604_9PLEO</name>
<protein>
    <submittedName>
        <fullName evidence="1">Uncharacterized protein</fullName>
    </submittedName>
</protein>
<dbReference type="AlphaFoldDB" id="A0A6G1J604"/>
<dbReference type="Proteomes" id="UP000799291">
    <property type="component" value="Unassembled WGS sequence"/>
</dbReference>
<proteinExistence type="predicted"/>
<accession>A0A6G1J604</accession>
<gene>
    <name evidence="1" type="ORF">K458DRAFT_15419</name>
</gene>
<keyword evidence="2" id="KW-1185">Reference proteome</keyword>
<organism evidence="1 2">
    <name type="scientific">Lentithecium fluviatile CBS 122367</name>
    <dbReference type="NCBI Taxonomy" id="1168545"/>
    <lineage>
        <taxon>Eukaryota</taxon>
        <taxon>Fungi</taxon>
        <taxon>Dikarya</taxon>
        <taxon>Ascomycota</taxon>
        <taxon>Pezizomycotina</taxon>
        <taxon>Dothideomycetes</taxon>
        <taxon>Pleosporomycetidae</taxon>
        <taxon>Pleosporales</taxon>
        <taxon>Massarineae</taxon>
        <taxon>Lentitheciaceae</taxon>
        <taxon>Lentithecium</taxon>
    </lineage>
</organism>